<dbReference type="SUPFAM" id="SSF101904">
    <property type="entry name" value="GyrA/ParC C-terminal domain-like"/>
    <property type="match status" value="1"/>
</dbReference>
<dbReference type="InterPro" id="IPR013758">
    <property type="entry name" value="Topo_IIA_A/C_ab"/>
</dbReference>
<evidence type="ECO:0000256" key="1">
    <source>
        <dbReference type="ARBA" id="ARBA00000185"/>
    </source>
</evidence>
<dbReference type="Proteomes" id="UP000317371">
    <property type="component" value="Unassembled WGS sequence"/>
</dbReference>
<reference evidence="11 12" key="1">
    <citation type="submission" date="2019-06" db="EMBL/GenBank/DDBJ databases">
        <title>Genome sequence of Litorilinea aerophila BAA-2444.</title>
        <authorList>
            <person name="Maclea K.S."/>
            <person name="Maurais E.G."/>
            <person name="Iannazzi L.C."/>
        </authorList>
    </citation>
    <scope>NUCLEOTIDE SEQUENCE [LARGE SCALE GENOMIC DNA]</scope>
    <source>
        <strain evidence="11 12">ATCC BAA-2444</strain>
    </source>
</reference>
<evidence type="ECO:0000256" key="3">
    <source>
        <dbReference type="ARBA" id="ARBA00012895"/>
    </source>
</evidence>
<dbReference type="AlphaFoldDB" id="A0A540VDQ9"/>
<feature type="region of interest" description="Disordered" evidence="9">
    <location>
        <begin position="832"/>
        <end position="1029"/>
    </location>
</feature>
<keyword evidence="6 7" id="KW-0413">Isomerase</keyword>
<comment type="catalytic activity">
    <reaction evidence="1 7">
        <text>ATP-dependent breakage, passage and rejoining of double-stranded DNA.</text>
        <dbReference type="EC" id="5.6.2.2"/>
    </reaction>
</comment>
<dbReference type="EC" id="5.6.2.2" evidence="3"/>
<evidence type="ECO:0000313" key="12">
    <source>
        <dbReference type="Proteomes" id="UP000317371"/>
    </source>
</evidence>
<evidence type="ECO:0000256" key="6">
    <source>
        <dbReference type="ARBA" id="ARBA00023235"/>
    </source>
</evidence>
<feature type="coiled-coil region" evidence="8">
    <location>
        <begin position="440"/>
        <end position="486"/>
    </location>
</feature>
<dbReference type="GO" id="GO:0009330">
    <property type="term" value="C:DNA topoisomerase type II (double strand cut, ATP-hydrolyzing) complex"/>
    <property type="evidence" value="ECO:0007669"/>
    <property type="project" value="TreeGrafter"/>
</dbReference>
<dbReference type="RefSeq" id="WP_141610926.1">
    <property type="nucleotide sequence ID" value="NZ_VIGC02000019.1"/>
</dbReference>
<dbReference type="NCBIfam" id="NF004043">
    <property type="entry name" value="PRK05560.1"/>
    <property type="match status" value="1"/>
</dbReference>
<dbReference type="PROSITE" id="PS52040">
    <property type="entry name" value="TOPO_IIA"/>
    <property type="match status" value="1"/>
</dbReference>
<dbReference type="GO" id="GO:0034335">
    <property type="term" value="F:DNA negative supercoiling activity"/>
    <property type="evidence" value="ECO:0007669"/>
    <property type="project" value="UniProtKB-ARBA"/>
</dbReference>
<evidence type="ECO:0000256" key="9">
    <source>
        <dbReference type="SAM" id="MobiDB-lite"/>
    </source>
</evidence>
<dbReference type="InterPro" id="IPR002205">
    <property type="entry name" value="Topo_IIA_dom_A"/>
</dbReference>
<organism evidence="11 12">
    <name type="scientific">Litorilinea aerophila</name>
    <dbReference type="NCBI Taxonomy" id="1204385"/>
    <lineage>
        <taxon>Bacteria</taxon>
        <taxon>Bacillati</taxon>
        <taxon>Chloroflexota</taxon>
        <taxon>Caldilineae</taxon>
        <taxon>Caldilineales</taxon>
        <taxon>Caldilineaceae</taxon>
        <taxon>Litorilinea</taxon>
    </lineage>
</organism>
<evidence type="ECO:0000313" key="11">
    <source>
        <dbReference type="EMBL" id="TQE94884.1"/>
    </source>
</evidence>
<evidence type="ECO:0000256" key="8">
    <source>
        <dbReference type="SAM" id="Coils"/>
    </source>
</evidence>
<dbReference type="Gene3D" id="3.30.1360.40">
    <property type="match status" value="1"/>
</dbReference>
<comment type="caution">
    <text evidence="11">The sequence shown here is derived from an EMBL/GenBank/DDBJ whole genome shotgun (WGS) entry which is preliminary data.</text>
</comment>
<evidence type="ECO:0000256" key="7">
    <source>
        <dbReference type="PROSITE-ProRule" id="PRU01384"/>
    </source>
</evidence>
<gene>
    <name evidence="11" type="primary">gyrA</name>
    <name evidence="11" type="ORF">FKZ61_14815</name>
</gene>
<feature type="compositionally biased region" description="Basic and acidic residues" evidence="9">
    <location>
        <begin position="945"/>
        <end position="958"/>
    </location>
</feature>
<keyword evidence="5 7" id="KW-0238">DNA-binding</keyword>
<comment type="similarity">
    <text evidence="2">Belongs to the type II topoisomerase GyrA/ParC subunit family.</text>
</comment>
<dbReference type="GO" id="GO:0003677">
    <property type="term" value="F:DNA binding"/>
    <property type="evidence" value="ECO:0007669"/>
    <property type="project" value="UniProtKB-UniRule"/>
</dbReference>
<dbReference type="InterPro" id="IPR013760">
    <property type="entry name" value="Topo_IIA-like_dom_sf"/>
</dbReference>
<dbReference type="NCBIfam" id="NF004044">
    <property type="entry name" value="PRK05561.1"/>
    <property type="match status" value="1"/>
</dbReference>
<dbReference type="EMBL" id="VIGC01000019">
    <property type="protein sequence ID" value="TQE94884.1"/>
    <property type="molecule type" value="Genomic_DNA"/>
</dbReference>
<dbReference type="InParanoid" id="A0A540VDQ9"/>
<keyword evidence="4 7" id="KW-0799">Topoisomerase</keyword>
<dbReference type="InterPro" id="IPR035516">
    <property type="entry name" value="Gyrase/topoIV_suA_C"/>
</dbReference>
<dbReference type="GO" id="GO:0005737">
    <property type="term" value="C:cytoplasm"/>
    <property type="evidence" value="ECO:0007669"/>
    <property type="project" value="TreeGrafter"/>
</dbReference>
<evidence type="ECO:0000256" key="2">
    <source>
        <dbReference type="ARBA" id="ARBA00008263"/>
    </source>
</evidence>
<dbReference type="GO" id="GO:0005524">
    <property type="term" value="F:ATP binding"/>
    <property type="evidence" value="ECO:0007669"/>
    <property type="project" value="InterPro"/>
</dbReference>
<dbReference type="FunFam" id="3.90.199.10:FF:000001">
    <property type="entry name" value="DNA gyrase subunit A"/>
    <property type="match status" value="1"/>
</dbReference>
<dbReference type="SMART" id="SM00434">
    <property type="entry name" value="TOP4c"/>
    <property type="match status" value="1"/>
</dbReference>
<dbReference type="InterPro" id="IPR006691">
    <property type="entry name" value="GyrA/parC_rep"/>
</dbReference>
<feature type="domain" description="Topo IIA-type catalytic" evidence="10">
    <location>
        <begin position="42"/>
        <end position="522"/>
    </location>
</feature>
<evidence type="ECO:0000256" key="4">
    <source>
        <dbReference type="ARBA" id="ARBA00023029"/>
    </source>
</evidence>
<dbReference type="Pfam" id="PF00521">
    <property type="entry name" value="DNA_topoisoIV"/>
    <property type="match status" value="1"/>
</dbReference>
<dbReference type="CDD" id="cd00187">
    <property type="entry name" value="TOP4c"/>
    <property type="match status" value="1"/>
</dbReference>
<protein>
    <recommendedName>
        <fullName evidence="3">DNA topoisomerase (ATP-hydrolyzing)</fullName>
        <ecNumber evidence="3">5.6.2.2</ecNumber>
    </recommendedName>
</protein>
<keyword evidence="8" id="KW-0175">Coiled coil</keyword>
<dbReference type="Gene3D" id="3.90.199.10">
    <property type="entry name" value="Topoisomerase II, domain 5"/>
    <property type="match status" value="1"/>
</dbReference>
<keyword evidence="12" id="KW-1185">Reference proteome</keyword>
<feature type="compositionally biased region" description="Basic and acidic residues" evidence="9">
    <location>
        <begin position="972"/>
        <end position="982"/>
    </location>
</feature>
<dbReference type="SUPFAM" id="SSF56719">
    <property type="entry name" value="Type II DNA topoisomerase"/>
    <property type="match status" value="1"/>
</dbReference>
<accession>A0A540VDQ9</accession>
<evidence type="ECO:0000256" key="5">
    <source>
        <dbReference type="ARBA" id="ARBA00023125"/>
    </source>
</evidence>
<dbReference type="NCBIfam" id="TIGR01063">
    <property type="entry name" value="gyrA"/>
    <property type="match status" value="1"/>
</dbReference>
<dbReference type="InterPro" id="IPR050220">
    <property type="entry name" value="Type_II_DNA_Topoisomerases"/>
</dbReference>
<feature type="compositionally biased region" description="Basic residues" evidence="9">
    <location>
        <begin position="858"/>
        <end position="867"/>
    </location>
</feature>
<dbReference type="Gene3D" id="2.120.10.90">
    <property type="entry name" value="DNA gyrase/topoisomerase IV, subunit A, C-terminal"/>
    <property type="match status" value="1"/>
</dbReference>
<dbReference type="OrthoDB" id="9806486at2"/>
<evidence type="ECO:0000259" key="10">
    <source>
        <dbReference type="PROSITE" id="PS52040"/>
    </source>
</evidence>
<feature type="compositionally biased region" description="Basic residues" evidence="9">
    <location>
        <begin position="1020"/>
        <end position="1029"/>
    </location>
</feature>
<dbReference type="GO" id="GO:0006265">
    <property type="term" value="P:DNA topological change"/>
    <property type="evidence" value="ECO:0007669"/>
    <property type="project" value="UniProtKB-UniRule"/>
</dbReference>
<sequence>MTLPTEIAANGHIGQIRETDIVGEMQSAYLDYAMSVIVARALPDVRDGLKPVHRRILYAMYRDLGLTHDKPHKKSARIVGEVLGKYHPHGDSAVYDAMVRMAQDFSLRYPLIDGQGNFGSIDGDNAAAMRYTEARLAEISNLMVADLEKDTVDWHDNFDNSLLEPDILPATLPNLLVNGASGIAVGMATNIPPHNLREVIDALAYMIDHYDRVDEMGVDELLQFIQGPDFPTGGILYRYRQDTKGEENLDVIAQGYSVGKARLVVQAKAHFEEMSRGRSRIVVTELPYQTNKVSLLERIASLVRDGKLEGITDLRDESDRTGMRIVIELTRNADPKDVLADLFKYTPLQQTFGMQMLALVDGEPRTLSLKRMLHLFIQHRQEIVRRRSEYDLARARERAHILEGLLRALDILDEVIDTIRRSRSVETARNNLVKNFGFTVTQAQAILDMQLRRLAALERRRLQDEYKELQQRIRYLEELLADLGKMLAVIKEELLAIREKYGDERRTQIVDRTKGTLTSTDLLPEQDVWISVSAGGELRRQDVSSLSATTLRQIGKGSEVALLTANTRDFLYLFSKDGRCRRVAVHELPSDGSGRHLAELTDFTRRDEITAAVALPRLEGEEAPPGYLFLVTEQGVVKRVTLADFLAAAASDPTVINVDDKDRLGWVLLTRGNQEVILVTAGGQSIRFNEEDVRSMGLAAGGVGGIKLKKGDRVIHAAVVEPEGELVTVTEMGYAKRTPLDQYSSQGRYGGGIVTHKPTAKTGPLIAALMIAPPVEEQQIVFITARGAARPMAVGDIPQMGRNVQGRQVIPVSAGNPLVAARRVLAPPQLAPVGEDEGVATPAPHAPASSNGTNGRPARGKRARGKGKPKEEGRSKQSAASGKARQAPNTGKQADTAGEAASDDQEPDGVKPARARRTAGQKKASVRQAASDAASVDEPPSTRKKAPEKGTTGKETTGKKSTRKKSSGNARAGKEKSGKGADDTGAVQPSLLDDAPAPRTRSRRKKVQTVVSVPPAQARKEKKGRKKST</sequence>
<dbReference type="PANTHER" id="PTHR43493:SF5">
    <property type="entry name" value="DNA GYRASE SUBUNIT A, CHLOROPLASTIC_MITOCHONDRIAL"/>
    <property type="match status" value="1"/>
</dbReference>
<dbReference type="InterPro" id="IPR013757">
    <property type="entry name" value="Topo_IIA_A_a_sf"/>
</dbReference>
<proteinExistence type="inferred from homology"/>
<feature type="active site" description="O-(5'-phospho-DNA)-tyrosine intermediate" evidence="7">
    <location>
        <position position="131"/>
    </location>
</feature>
<name>A0A540VDQ9_9CHLR</name>
<dbReference type="Pfam" id="PF03989">
    <property type="entry name" value="DNA_gyraseA_C"/>
    <property type="match status" value="4"/>
</dbReference>
<dbReference type="FunFam" id="3.30.1360.40:FF:000002">
    <property type="entry name" value="DNA gyrase subunit A"/>
    <property type="match status" value="1"/>
</dbReference>
<dbReference type="PANTHER" id="PTHR43493">
    <property type="entry name" value="DNA GYRASE/TOPOISOMERASE SUBUNIT A"/>
    <property type="match status" value="1"/>
</dbReference>
<dbReference type="Gene3D" id="1.10.268.10">
    <property type="entry name" value="Topoisomerase, domain 3"/>
    <property type="match status" value="1"/>
</dbReference>
<dbReference type="FunFam" id="1.10.268.10:FF:000001">
    <property type="entry name" value="DNA gyrase subunit A"/>
    <property type="match status" value="1"/>
</dbReference>